<evidence type="ECO:0000256" key="4">
    <source>
        <dbReference type="ARBA" id="ARBA00023015"/>
    </source>
</evidence>
<dbReference type="GO" id="GO:0006397">
    <property type="term" value="P:mRNA processing"/>
    <property type="evidence" value="ECO:0007669"/>
    <property type="project" value="UniProtKB-KW"/>
</dbReference>
<dbReference type="AlphaFoldDB" id="A0A9P1GWB4"/>
<dbReference type="PANTHER" id="PTHR12707">
    <property type="entry name" value="PINN"/>
    <property type="match status" value="1"/>
</dbReference>
<keyword evidence="3" id="KW-0507">mRNA processing</keyword>
<feature type="compositionally biased region" description="Basic and acidic residues" evidence="8">
    <location>
        <begin position="193"/>
        <end position="214"/>
    </location>
</feature>
<feature type="region of interest" description="Disordered" evidence="8">
    <location>
        <begin position="190"/>
        <end position="277"/>
    </location>
</feature>
<evidence type="ECO:0000259" key="9">
    <source>
        <dbReference type="Pfam" id="PF04696"/>
    </source>
</evidence>
<evidence type="ECO:0000313" key="10">
    <source>
        <dbReference type="EMBL" id="CAI4211516.1"/>
    </source>
</evidence>
<comment type="similarity">
    <text evidence="2">Belongs to the pinin family.</text>
</comment>
<comment type="subcellular location">
    <subcellularLocation>
        <location evidence="1">Nucleus</location>
    </subcellularLocation>
</comment>
<proteinExistence type="inferred from homology"/>
<evidence type="ECO:0000256" key="6">
    <source>
        <dbReference type="ARBA" id="ARBA00023187"/>
    </source>
</evidence>
<feature type="domain" description="Pinin/SDK/MemA protein" evidence="9">
    <location>
        <begin position="81"/>
        <end position="196"/>
    </location>
</feature>
<organism evidence="10 11">
    <name type="scientific">Parascedosporium putredinis</name>
    <dbReference type="NCBI Taxonomy" id="1442378"/>
    <lineage>
        <taxon>Eukaryota</taxon>
        <taxon>Fungi</taxon>
        <taxon>Dikarya</taxon>
        <taxon>Ascomycota</taxon>
        <taxon>Pezizomycotina</taxon>
        <taxon>Sordariomycetes</taxon>
        <taxon>Hypocreomycetidae</taxon>
        <taxon>Microascales</taxon>
        <taxon>Microascaceae</taxon>
        <taxon>Parascedosporium</taxon>
    </lineage>
</organism>
<evidence type="ECO:0000256" key="7">
    <source>
        <dbReference type="ARBA" id="ARBA00023242"/>
    </source>
</evidence>
<name>A0A9P1GWB4_9PEZI</name>
<dbReference type="Pfam" id="PF04696">
    <property type="entry name" value="Pinin_SDK_memA"/>
    <property type="match status" value="1"/>
</dbReference>
<dbReference type="GO" id="GO:0071013">
    <property type="term" value="C:catalytic step 2 spliceosome"/>
    <property type="evidence" value="ECO:0007669"/>
    <property type="project" value="TreeGrafter"/>
</dbReference>
<feature type="region of interest" description="Disordered" evidence="8">
    <location>
        <begin position="1"/>
        <end position="117"/>
    </location>
</feature>
<dbReference type="EMBL" id="CALLCH030000002">
    <property type="protein sequence ID" value="CAI4211516.1"/>
    <property type="molecule type" value="Genomic_DNA"/>
</dbReference>
<comment type="caution">
    <text evidence="10">The sequence shown here is derived from an EMBL/GenBank/DDBJ whole genome shotgun (WGS) entry which is preliminary data.</text>
</comment>
<dbReference type="OrthoDB" id="330772at2759"/>
<dbReference type="GO" id="GO:0008380">
    <property type="term" value="P:RNA splicing"/>
    <property type="evidence" value="ECO:0007669"/>
    <property type="project" value="UniProtKB-KW"/>
</dbReference>
<dbReference type="InterPro" id="IPR039853">
    <property type="entry name" value="Pinin"/>
</dbReference>
<reference evidence="10" key="1">
    <citation type="submission" date="2022-11" db="EMBL/GenBank/DDBJ databases">
        <authorList>
            <person name="Scott C."/>
            <person name="Bruce N."/>
        </authorList>
    </citation>
    <scope>NUCLEOTIDE SEQUENCE</scope>
</reference>
<evidence type="ECO:0000313" key="11">
    <source>
        <dbReference type="Proteomes" id="UP000838763"/>
    </source>
</evidence>
<feature type="compositionally biased region" description="Basic and acidic residues" evidence="8">
    <location>
        <begin position="247"/>
        <end position="260"/>
    </location>
</feature>
<evidence type="ECO:0000256" key="3">
    <source>
        <dbReference type="ARBA" id="ARBA00022664"/>
    </source>
</evidence>
<dbReference type="InterPro" id="IPR006786">
    <property type="entry name" value="Pinin_SDK_MemA"/>
</dbReference>
<gene>
    <name evidence="10" type="ORF">PPNO1_LOCUS1298</name>
</gene>
<feature type="compositionally biased region" description="Basic and acidic residues" evidence="8">
    <location>
        <begin position="38"/>
        <end position="85"/>
    </location>
</feature>
<feature type="compositionally biased region" description="Polar residues" evidence="8">
    <location>
        <begin position="99"/>
        <end position="108"/>
    </location>
</feature>
<evidence type="ECO:0000256" key="2">
    <source>
        <dbReference type="ARBA" id="ARBA00010386"/>
    </source>
</evidence>
<evidence type="ECO:0000256" key="5">
    <source>
        <dbReference type="ARBA" id="ARBA00023163"/>
    </source>
</evidence>
<keyword evidence="7" id="KW-0539">Nucleus</keyword>
<accession>A0A9P1GWB4</accession>
<protein>
    <recommendedName>
        <fullName evidence="9">Pinin/SDK/MemA protein domain-containing protein</fullName>
    </recommendedName>
</protein>
<evidence type="ECO:0000256" key="8">
    <source>
        <dbReference type="SAM" id="MobiDB-lite"/>
    </source>
</evidence>
<dbReference type="PANTHER" id="PTHR12707:SF0">
    <property type="entry name" value="PININ"/>
    <property type="match status" value="1"/>
</dbReference>
<sequence length="277" mass="31226">MSTDTISDAPTLRDRDQTDLDTSSLKRKASPSPSEGPDSPKRSRTDEWTKATSPDRRRRSRSADAKERKASVDEARARVAQEEKSRGRRLFGGLLGTLNQKSSTAQQQKRLEVEKKQQERLKQQRVAALEALAEKRRAVSERREREGMGWEETVLRKKHAALRQQAGVLCTRAQPPIQWRPWKYSGSQWDIIQDQKDEVEDTIRKEPQTPKPAERAATPNESPKPDAGKESPATGPPTEAAPTVAQETRETLSDFDRDQPDESGDVIMESGEDVVIY</sequence>
<evidence type="ECO:0000256" key="1">
    <source>
        <dbReference type="ARBA" id="ARBA00004123"/>
    </source>
</evidence>
<keyword evidence="4" id="KW-0805">Transcription regulation</keyword>
<keyword evidence="11" id="KW-1185">Reference proteome</keyword>
<feature type="compositionally biased region" description="Low complexity" evidence="8">
    <location>
        <begin position="232"/>
        <end position="245"/>
    </location>
</feature>
<dbReference type="Proteomes" id="UP000838763">
    <property type="component" value="Unassembled WGS sequence"/>
</dbReference>
<keyword evidence="6" id="KW-0508">mRNA splicing</keyword>
<keyword evidence="5" id="KW-0804">Transcription</keyword>